<evidence type="ECO:0000313" key="3">
    <source>
        <dbReference type="Proteomes" id="UP000483035"/>
    </source>
</evidence>
<reference evidence="2 3" key="1">
    <citation type="submission" date="2019-12" db="EMBL/GenBank/DDBJ databases">
        <title>Rhizobium genotypes associated with high levels of biological nitrogen fixation by grain legumes in a temperate-maritime cropping system.</title>
        <authorList>
            <person name="Maluk M."/>
            <person name="Francesc Ferrando Molina F."/>
            <person name="Lopez Del Egido L."/>
            <person name="Lafos M."/>
            <person name="Langarica-Fuentes A."/>
            <person name="Gebre Yohannes G."/>
            <person name="Young M.W."/>
            <person name="Martin P."/>
            <person name="Gantlett R."/>
            <person name="Kenicer G."/>
            <person name="Hawes C."/>
            <person name="Begg G.S."/>
            <person name="Quilliam R.S."/>
            <person name="Squire G.R."/>
            <person name="Poole P.S."/>
            <person name="Young P.W."/>
            <person name="Iannetta P.M."/>
            <person name="James E.K."/>
        </authorList>
    </citation>
    <scope>NUCLEOTIDE SEQUENCE [LARGE SCALE GENOMIC DNA]</scope>
    <source>
        <strain evidence="2 3">JHI1118</strain>
    </source>
</reference>
<feature type="region of interest" description="Disordered" evidence="1">
    <location>
        <begin position="62"/>
        <end position="105"/>
    </location>
</feature>
<organism evidence="2 3">
    <name type="scientific">Rhizobium lusitanum</name>
    <dbReference type="NCBI Taxonomy" id="293958"/>
    <lineage>
        <taxon>Bacteria</taxon>
        <taxon>Pseudomonadati</taxon>
        <taxon>Pseudomonadota</taxon>
        <taxon>Alphaproteobacteria</taxon>
        <taxon>Hyphomicrobiales</taxon>
        <taxon>Rhizobiaceae</taxon>
        <taxon>Rhizobium/Agrobacterium group</taxon>
        <taxon>Rhizobium</taxon>
    </lineage>
</organism>
<name>A0A6L9UJ17_9HYPH</name>
<dbReference type="EMBL" id="WUEY01000025">
    <property type="protein sequence ID" value="NEI74076.1"/>
    <property type="molecule type" value="Genomic_DNA"/>
</dbReference>
<accession>A0A6L9UJ17</accession>
<proteinExistence type="predicted"/>
<dbReference type="Proteomes" id="UP000483035">
    <property type="component" value="Unassembled WGS sequence"/>
</dbReference>
<dbReference type="AlphaFoldDB" id="A0A6L9UJ17"/>
<feature type="compositionally biased region" description="Basic and acidic residues" evidence="1">
    <location>
        <begin position="95"/>
        <end position="105"/>
    </location>
</feature>
<dbReference type="RefSeq" id="WP_163992987.1">
    <property type="nucleotide sequence ID" value="NZ_WUEY01000025.1"/>
</dbReference>
<evidence type="ECO:0000256" key="1">
    <source>
        <dbReference type="SAM" id="MobiDB-lite"/>
    </source>
</evidence>
<evidence type="ECO:0008006" key="4">
    <source>
        <dbReference type="Google" id="ProtNLM"/>
    </source>
</evidence>
<comment type="caution">
    <text evidence="2">The sequence shown here is derived from an EMBL/GenBank/DDBJ whole genome shotgun (WGS) entry which is preliminary data.</text>
</comment>
<sequence>MSSGRDDSFKTMALAELRALIGSLVGDVRMLRAEVEALRVENCKFVETNDELLGDEIARMKKLPPRPSIKPSGMEKAIEQGNSGRSSHKRRGRDAKHDRDRLNREVVVKPSGSRFKGYETCLVRDIVLEAELVRYPRERWVTPDGKTIIVPMPDGL</sequence>
<evidence type="ECO:0000313" key="2">
    <source>
        <dbReference type="EMBL" id="NEI74076.1"/>
    </source>
</evidence>
<gene>
    <name evidence="2" type="ORF">GR212_31440</name>
</gene>
<protein>
    <recommendedName>
        <fullName evidence="4">Transposase</fullName>
    </recommendedName>
</protein>